<dbReference type="Pfam" id="PF10025">
    <property type="entry name" value="DUF2267"/>
    <property type="match status" value="1"/>
</dbReference>
<evidence type="ECO:0000313" key="1">
    <source>
        <dbReference type="EMBL" id="EME55121.1"/>
    </source>
</evidence>
<dbReference type="EMBL" id="AOHO01000068">
    <property type="protein sequence ID" value="EME55121.1"/>
    <property type="molecule type" value="Genomic_DNA"/>
</dbReference>
<reference evidence="1 2" key="1">
    <citation type="journal article" date="2013" name="Genome Announc.">
        <title>Draft Genome Sequence of Amycolatopsis decaplanina Strain DSM 44594T.</title>
        <authorList>
            <person name="Kaur N."/>
            <person name="Kumar S."/>
            <person name="Bala M."/>
            <person name="Raghava G.P."/>
            <person name="Mayilraj S."/>
        </authorList>
    </citation>
    <scope>NUCLEOTIDE SEQUENCE [LARGE SCALE GENOMIC DNA]</scope>
    <source>
        <strain evidence="1 2">DSM 44594</strain>
    </source>
</reference>
<protein>
    <recommendedName>
        <fullName evidence="3">DUF2267 domain-containing protein</fullName>
    </recommendedName>
</protein>
<gene>
    <name evidence="1" type="ORF">H074_26472</name>
</gene>
<evidence type="ECO:0000313" key="2">
    <source>
        <dbReference type="Proteomes" id="UP000054226"/>
    </source>
</evidence>
<dbReference type="InterPro" id="IPR018727">
    <property type="entry name" value="DUF2267"/>
</dbReference>
<organism evidence="1 2">
    <name type="scientific">Amycolatopsis decaplanina DSM 44594</name>
    <dbReference type="NCBI Taxonomy" id="1284240"/>
    <lineage>
        <taxon>Bacteria</taxon>
        <taxon>Bacillati</taxon>
        <taxon>Actinomycetota</taxon>
        <taxon>Actinomycetes</taxon>
        <taxon>Pseudonocardiales</taxon>
        <taxon>Pseudonocardiaceae</taxon>
        <taxon>Amycolatopsis</taxon>
    </lineage>
</organism>
<dbReference type="OrthoDB" id="20942at2"/>
<dbReference type="Proteomes" id="UP000054226">
    <property type="component" value="Unassembled WGS sequence"/>
</dbReference>
<name>M2X2B5_9PSEU</name>
<dbReference type="PATRIC" id="fig|1284240.4.peg.5378"/>
<dbReference type="AlphaFoldDB" id="M2X2B5"/>
<comment type="caution">
    <text evidence="1">The sequence shown here is derived from an EMBL/GenBank/DDBJ whole genome shotgun (WGS) entry which is preliminary data.</text>
</comment>
<sequence length="145" mass="15647">MTDPFTHAEDAAKKWLAIVGEHLGTEDRYTAYRMLRAWLHVVRDRLTVVAASRFGAQLPGPLRGVYYEGWTPGHVPTRYDVPGFIARFAGSAGITRAEVPPHAAAVTTALALLCSPGELERVAGQLPAGVRALLAGTGEQRREDG</sequence>
<dbReference type="InterPro" id="IPR038282">
    <property type="entry name" value="DUF2267_sf"/>
</dbReference>
<dbReference type="Gene3D" id="1.10.490.110">
    <property type="entry name" value="Uncharacterized conserved protein DUF2267"/>
    <property type="match status" value="1"/>
</dbReference>
<evidence type="ECO:0008006" key="3">
    <source>
        <dbReference type="Google" id="ProtNLM"/>
    </source>
</evidence>
<dbReference type="RefSeq" id="WP_007033119.1">
    <property type="nucleotide sequence ID" value="NZ_AOHO01000068.1"/>
</dbReference>
<accession>M2X2B5</accession>
<keyword evidence="2" id="KW-1185">Reference proteome</keyword>
<proteinExistence type="predicted"/>